<dbReference type="GO" id="GO:0005634">
    <property type="term" value="C:nucleus"/>
    <property type="evidence" value="ECO:0007669"/>
    <property type="project" value="TreeGrafter"/>
</dbReference>
<dbReference type="EMBL" id="LNIX01000018">
    <property type="protein sequence ID" value="OXA45418.1"/>
    <property type="molecule type" value="Genomic_DNA"/>
</dbReference>
<name>A0A226DK97_FOLCA</name>
<dbReference type="Proteomes" id="UP000198287">
    <property type="component" value="Unassembled WGS sequence"/>
</dbReference>
<keyword evidence="9" id="KW-1185">Reference proteome</keyword>
<keyword evidence="3 6" id="KW-0863">Zinc-finger</keyword>
<evidence type="ECO:0000256" key="2">
    <source>
        <dbReference type="ARBA" id="ARBA00022737"/>
    </source>
</evidence>
<dbReference type="GO" id="GO:0008270">
    <property type="term" value="F:zinc ion binding"/>
    <property type="evidence" value="ECO:0007669"/>
    <property type="project" value="UniProtKB-KW"/>
</dbReference>
<feature type="domain" description="C2H2-type" evidence="7">
    <location>
        <begin position="138"/>
        <end position="165"/>
    </location>
</feature>
<keyword evidence="5" id="KW-0539">Nucleus</keyword>
<dbReference type="InterPro" id="IPR036236">
    <property type="entry name" value="Znf_C2H2_sf"/>
</dbReference>
<evidence type="ECO:0000256" key="6">
    <source>
        <dbReference type="PROSITE-ProRule" id="PRU00042"/>
    </source>
</evidence>
<evidence type="ECO:0000256" key="1">
    <source>
        <dbReference type="ARBA" id="ARBA00022723"/>
    </source>
</evidence>
<keyword evidence="2" id="KW-0677">Repeat</keyword>
<dbReference type="Pfam" id="PF00096">
    <property type="entry name" value="zf-C2H2"/>
    <property type="match status" value="3"/>
</dbReference>
<gene>
    <name evidence="8" type="ORF">Fcan01_19870</name>
</gene>
<dbReference type="FunFam" id="3.30.160.60:FF:000358">
    <property type="entry name" value="zinc finger protein 24"/>
    <property type="match status" value="1"/>
</dbReference>
<dbReference type="OrthoDB" id="7852576at2759"/>
<dbReference type="SMART" id="SM00355">
    <property type="entry name" value="ZnF_C2H2"/>
    <property type="match status" value="9"/>
</dbReference>
<accession>A0A226DK97</accession>
<dbReference type="SUPFAM" id="SSF57667">
    <property type="entry name" value="beta-beta-alpha zinc fingers"/>
    <property type="match status" value="5"/>
</dbReference>
<reference evidence="8 9" key="1">
    <citation type="submission" date="2015-12" db="EMBL/GenBank/DDBJ databases">
        <title>The genome of Folsomia candida.</title>
        <authorList>
            <person name="Faddeeva A."/>
            <person name="Derks M.F."/>
            <person name="Anvar Y."/>
            <person name="Smit S."/>
            <person name="Van Straalen N."/>
            <person name="Roelofs D."/>
        </authorList>
    </citation>
    <scope>NUCLEOTIDE SEQUENCE [LARGE SCALE GENOMIC DNA]</scope>
    <source>
        <strain evidence="8 9">VU population</strain>
        <tissue evidence="8">Whole body</tissue>
    </source>
</reference>
<dbReference type="OMA" id="AMHSTHE"/>
<feature type="domain" description="C2H2-type" evidence="7">
    <location>
        <begin position="198"/>
        <end position="226"/>
    </location>
</feature>
<feature type="domain" description="C2H2-type" evidence="7">
    <location>
        <begin position="169"/>
        <end position="197"/>
    </location>
</feature>
<evidence type="ECO:0000313" key="8">
    <source>
        <dbReference type="EMBL" id="OXA45418.1"/>
    </source>
</evidence>
<dbReference type="AlphaFoldDB" id="A0A226DK97"/>
<keyword evidence="4" id="KW-0862">Zinc</keyword>
<feature type="domain" description="C2H2-type" evidence="7">
    <location>
        <begin position="66"/>
        <end position="94"/>
    </location>
</feature>
<dbReference type="PROSITE" id="PS00028">
    <property type="entry name" value="ZINC_FINGER_C2H2_1"/>
    <property type="match status" value="7"/>
</dbReference>
<evidence type="ECO:0000256" key="5">
    <source>
        <dbReference type="ARBA" id="ARBA00023242"/>
    </source>
</evidence>
<comment type="caution">
    <text evidence="8">The sequence shown here is derived from an EMBL/GenBank/DDBJ whole genome shotgun (WGS) entry which is preliminary data.</text>
</comment>
<dbReference type="PANTHER" id="PTHR24393:SF34">
    <property type="entry name" value="PR_SET DOMAIN 13"/>
    <property type="match status" value="1"/>
</dbReference>
<feature type="domain" description="C2H2-type" evidence="7">
    <location>
        <begin position="9"/>
        <end position="36"/>
    </location>
</feature>
<evidence type="ECO:0000256" key="4">
    <source>
        <dbReference type="ARBA" id="ARBA00022833"/>
    </source>
</evidence>
<feature type="domain" description="C2H2-type" evidence="7">
    <location>
        <begin position="257"/>
        <end position="284"/>
    </location>
</feature>
<evidence type="ECO:0000313" key="9">
    <source>
        <dbReference type="Proteomes" id="UP000198287"/>
    </source>
</evidence>
<feature type="domain" description="C2H2-type" evidence="7">
    <location>
        <begin position="37"/>
        <end position="65"/>
    </location>
</feature>
<feature type="domain" description="C2H2-type" evidence="7">
    <location>
        <begin position="97"/>
        <end position="137"/>
    </location>
</feature>
<evidence type="ECO:0000256" key="3">
    <source>
        <dbReference type="ARBA" id="ARBA00022771"/>
    </source>
</evidence>
<dbReference type="PANTHER" id="PTHR24393">
    <property type="entry name" value="ZINC FINGER PROTEIN"/>
    <property type="match status" value="1"/>
</dbReference>
<dbReference type="GO" id="GO:0001228">
    <property type="term" value="F:DNA-binding transcription activator activity, RNA polymerase II-specific"/>
    <property type="evidence" value="ECO:0007669"/>
    <property type="project" value="TreeGrafter"/>
</dbReference>
<dbReference type="PROSITE" id="PS50157">
    <property type="entry name" value="ZINC_FINGER_C2H2_2"/>
    <property type="match status" value="8"/>
</dbReference>
<dbReference type="STRING" id="158441.A0A226DK97"/>
<protein>
    <submittedName>
        <fullName evidence="8">Zinc finger imprinted 3</fullName>
    </submittedName>
</protein>
<dbReference type="InterPro" id="IPR013087">
    <property type="entry name" value="Znf_C2H2_type"/>
</dbReference>
<dbReference type="Gene3D" id="3.30.160.60">
    <property type="entry name" value="Classic Zinc Finger"/>
    <property type="match status" value="5"/>
</dbReference>
<sequence length="284" mass="33301">MDLTPRGKFACSTCPKRFKWKKDFDRHVITHDPDAKVKCKICGKISKNPIALSFHMKNLHTNRKRPICDICGHVFHNSPSLRRHTEAMHSTHERPRLPCAFPGCRKTFLRKQHVSRHVKIDHAENPQHIPTHTTEKPYNCATCGKSFTLRGNMKRHEETHLEKSTRDRLQCQVCTQTFLSKLAVQRHVRAVHENRKKYPCEFCDKGFSKPSNLEGHVEAKHATNKDLIHSCDKCEYKSYSKFNLAYHVRRHNPANLRECYFCGKQFVMFQELVRHSNRLHTLEV</sequence>
<organism evidence="8 9">
    <name type="scientific">Folsomia candida</name>
    <name type="common">Springtail</name>
    <dbReference type="NCBI Taxonomy" id="158441"/>
    <lineage>
        <taxon>Eukaryota</taxon>
        <taxon>Metazoa</taxon>
        <taxon>Ecdysozoa</taxon>
        <taxon>Arthropoda</taxon>
        <taxon>Hexapoda</taxon>
        <taxon>Collembola</taxon>
        <taxon>Entomobryomorpha</taxon>
        <taxon>Isotomoidea</taxon>
        <taxon>Isotomidae</taxon>
        <taxon>Proisotominae</taxon>
        <taxon>Folsomia</taxon>
    </lineage>
</organism>
<proteinExistence type="predicted"/>
<dbReference type="GO" id="GO:0000978">
    <property type="term" value="F:RNA polymerase II cis-regulatory region sequence-specific DNA binding"/>
    <property type="evidence" value="ECO:0007669"/>
    <property type="project" value="TreeGrafter"/>
</dbReference>
<keyword evidence="1" id="KW-0479">Metal-binding</keyword>
<evidence type="ECO:0000259" key="7">
    <source>
        <dbReference type="PROSITE" id="PS50157"/>
    </source>
</evidence>